<accession>A0AAJ2JDI3</accession>
<organism evidence="2 3">
    <name type="scientific">Stenotrophomonas maltophilia</name>
    <name type="common">Pseudomonas maltophilia</name>
    <name type="synonym">Xanthomonas maltophilia</name>
    <dbReference type="NCBI Taxonomy" id="40324"/>
    <lineage>
        <taxon>Bacteria</taxon>
        <taxon>Pseudomonadati</taxon>
        <taxon>Pseudomonadota</taxon>
        <taxon>Gammaproteobacteria</taxon>
        <taxon>Lysobacterales</taxon>
        <taxon>Lysobacteraceae</taxon>
        <taxon>Stenotrophomonas</taxon>
        <taxon>Stenotrophomonas maltophilia group</taxon>
    </lineage>
</organism>
<proteinExistence type="predicted"/>
<evidence type="ECO:0000313" key="2">
    <source>
        <dbReference type="EMBL" id="MDT3469795.1"/>
    </source>
</evidence>
<reference evidence="2" key="1">
    <citation type="submission" date="2023-07" db="EMBL/GenBank/DDBJ databases">
        <title>Comparative genomics of clinical Stenotrophomonas maltophilia isolates reveals regions of diversity which correlate with colonization and persistence in vivo.</title>
        <authorList>
            <person name="Mcdaniel M.S."/>
            <person name="Swords W.E."/>
            <person name="Sumpter N.A."/>
            <person name="Lindgren N.R."/>
            <person name="Billiot C.E."/>
        </authorList>
    </citation>
    <scope>NUCLEOTIDE SEQUENCE</scope>
    <source>
        <strain evidence="2">Ism4</strain>
    </source>
</reference>
<feature type="compositionally biased region" description="Basic and acidic residues" evidence="1">
    <location>
        <begin position="514"/>
        <end position="525"/>
    </location>
</feature>
<protein>
    <submittedName>
        <fullName evidence="2">Uncharacterized protein</fullName>
    </submittedName>
</protein>
<feature type="region of interest" description="Disordered" evidence="1">
    <location>
        <begin position="500"/>
        <end position="525"/>
    </location>
</feature>
<dbReference type="Proteomes" id="UP001251948">
    <property type="component" value="Unassembled WGS sequence"/>
</dbReference>
<evidence type="ECO:0000313" key="3">
    <source>
        <dbReference type="Proteomes" id="UP001251948"/>
    </source>
</evidence>
<comment type="caution">
    <text evidence="2">The sequence shown here is derived from an EMBL/GenBank/DDBJ whole genome shotgun (WGS) entry which is preliminary data.</text>
</comment>
<dbReference type="EMBL" id="JAVSKO010000007">
    <property type="protein sequence ID" value="MDT3469795.1"/>
    <property type="molecule type" value="Genomic_DNA"/>
</dbReference>
<evidence type="ECO:0000256" key="1">
    <source>
        <dbReference type="SAM" id="MobiDB-lite"/>
    </source>
</evidence>
<dbReference type="RefSeq" id="WP_312563722.1">
    <property type="nucleotide sequence ID" value="NZ_JAVSKO010000007.1"/>
</dbReference>
<sequence length="560" mass="62995">MAVARRRRFRRIGEDPRNGTALRVDSADSRSLPVSSMPLSRPFPVAHSCRGIRMANIAEDGQLGWIVSKRPTVQGIDIGKGGEALTDNTYGIEIEFCTHDSVIFAFTHVVAACFDIAGTEPWKLESDSGNVFELVTPPLRFGAIDQAYAFKEQLVAMLQASIQKAETQGVNAITLGDWAGQFAPKLVELLNTHINTGQLKLELVALKAIDYASWKEVGEGLNVGNVDDGINIPAGLLRHKLRKLDWESYTPGIILARCSKFWSEGYASQMNLPMTLSGYFLYMMYKTHDKHYSQAVRAQQELSGEKSGQKLTAWYWRHVLLQAWCRYQRALGVEPEARKLFAPEAIGRSALLYLVVGKLLTGALAELGEAPQLELQQKAWDAGSTRAIDADEPEVTLGDWAPYHSALKDLTGIWLKASLMDVMRTQNLQTYTWAVTELPRVLARTDVWENALLNWKGMERIKAMGSTIEWTDLEEFAEPERRQVLYEKVVEVAGSLAEHLKHLSPDKPGPPDLPDEKDRPFLDRRNTPAWEARYDTLLPPIAPRENTRNEFTYLIEHRNH</sequence>
<gene>
    <name evidence="2" type="ORF">ROV92_17570</name>
</gene>
<dbReference type="AlphaFoldDB" id="A0AAJ2JDI3"/>
<name>A0AAJ2JDI3_STEMA</name>